<dbReference type="Proteomes" id="UP001162131">
    <property type="component" value="Unassembled WGS sequence"/>
</dbReference>
<evidence type="ECO:0008006" key="3">
    <source>
        <dbReference type="Google" id="ProtNLM"/>
    </source>
</evidence>
<accession>A0AAU9JNT9</accession>
<evidence type="ECO:0000313" key="1">
    <source>
        <dbReference type="EMBL" id="CAG9327246.1"/>
    </source>
</evidence>
<dbReference type="AlphaFoldDB" id="A0AAU9JNT9"/>
<sequence>MKEIKAATAKPTFVQFNQHNGNAIGAIHRLRAGFNYCDSNAKLRHLALDDRCNECGVEETEAHVMTECVKYDRLRQILQKQLMDVGVEWQEMDWLQVVLYGARYETQVARLIAMGELSKVRKADAAIKKFHVEILKDRSWCYLEENATRYLKQQPKQAKITDWLFKSS</sequence>
<gene>
    <name evidence="1" type="ORF">BSTOLATCC_MIC43286</name>
</gene>
<dbReference type="EMBL" id="CAJZBQ010000043">
    <property type="protein sequence ID" value="CAG9327246.1"/>
    <property type="molecule type" value="Genomic_DNA"/>
</dbReference>
<proteinExistence type="predicted"/>
<evidence type="ECO:0000313" key="2">
    <source>
        <dbReference type="Proteomes" id="UP001162131"/>
    </source>
</evidence>
<protein>
    <recommendedName>
        <fullName evidence="3">Reverse transcriptase zinc-binding domain-containing protein</fullName>
    </recommendedName>
</protein>
<keyword evidence="2" id="KW-1185">Reference proteome</keyword>
<comment type="caution">
    <text evidence="1">The sequence shown here is derived from an EMBL/GenBank/DDBJ whole genome shotgun (WGS) entry which is preliminary data.</text>
</comment>
<organism evidence="1 2">
    <name type="scientific">Blepharisma stoltei</name>
    <dbReference type="NCBI Taxonomy" id="1481888"/>
    <lineage>
        <taxon>Eukaryota</taxon>
        <taxon>Sar</taxon>
        <taxon>Alveolata</taxon>
        <taxon>Ciliophora</taxon>
        <taxon>Postciliodesmatophora</taxon>
        <taxon>Heterotrichea</taxon>
        <taxon>Heterotrichida</taxon>
        <taxon>Blepharismidae</taxon>
        <taxon>Blepharisma</taxon>
    </lineage>
</organism>
<reference evidence="1" key="1">
    <citation type="submission" date="2021-09" db="EMBL/GenBank/DDBJ databases">
        <authorList>
            <consortium name="AG Swart"/>
            <person name="Singh M."/>
            <person name="Singh A."/>
            <person name="Seah K."/>
            <person name="Emmerich C."/>
        </authorList>
    </citation>
    <scope>NUCLEOTIDE SEQUENCE</scope>
    <source>
        <strain evidence="1">ATCC30299</strain>
    </source>
</reference>
<name>A0AAU9JNT9_9CILI</name>